<evidence type="ECO:0008006" key="5">
    <source>
        <dbReference type="Google" id="ProtNLM"/>
    </source>
</evidence>
<keyword evidence="2" id="KW-0106">Calcium</keyword>
<dbReference type="Pfam" id="PF02412">
    <property type="entry name" value="TSP_3"/>
    <property type="match status" value="3"/>
</dbReference>
<gene>
    <name evidence="4" type="ORF">METZ01_LOCUS451598</name>
</gene>
<dbReference type="SUPFAM" id="SSF103647">
    <property type="entry name" value="TSP type-3 repeat"/>
    <property type="match status" value="2"/>
</dbReference>
<proteinExistence type="predicted"/>
<dbReference type="PANTHER" id="PTHR10199">
    <property type="entry name" value="THROMBOSPONDIN"/>
    <property type="match status" value="1"/>
</dbReference>
<reference evidence="4" key="1">
    <citation type="submission" date="2018-05" db="EMBL/GenBank/DDBJ databases">
        <authorList>
            <person name="Lanie J.A."/>
            <person name="Ng W.-L."/>
            <person name="Kazmierczak K.M."/>
            <person name="Andrzejewski T.M."/>
            <person name="Davidsen T.M."/>
            <person name="Wayne K.J."/>
            <person name="Tettelin H."/>
            <person name="Glass J.I."/>
            <person name="Rusch D."/>
            <person name="Podicherti R."/>
            <person name="Tsui H.-C.T."/>
            <person name="Winkler M.E."/>
        </authorList>
    </citation>
    <scope>NUCLEOTIDE SEQUENCE</scope>
</reference>
<dbReference type="GO" id="GO:0005509">
    <property type="term" value="F:calcium ion binding"/>
    <property type="evidence" value="ECO:0007669"/>
    <property type="project" value="InterPro"/>
</dbReference>
<organism evidence="4">
    <name type="scientific">marine metagenome</name>
    <dbReference type="NCBI Taxonomy" id="408172"/>
    <lineage>
        <taxon>unclassified sequences</taxon>
        <taxon>metagenomes</taxon>
        <taxon>ecological metagenomes</taxon>
    </lineage>
</organism>
<feature type="compositionally biased region" description="Acidic residues" evidence="3">
    <location>
        <begin position="91"/>
        <end position="118"/>
    </location>
</feature>
<evidence type="ECO:0000256" key="3">
    <source>
        <dbReference type="SAM" id="MobiDB-lite"/>
    </source>
</evidence>
<protein>
    <recommendedName>
        <fullName evidence="5">Cartilage oligomeric matrix protein</fullName>
    </recommendedName>
</protein>
<feature type="non-terminal residue" evidence="4">
    <location>
        <position position="1"/>
    </location>
</feature>
<evidence type="ECO:0000256" key="2">
    <source>
        <dbReference type="ARBA" id="ARBA00022837"/>
    </source>
</evidence>
<dbReference type="PANTHER" id="PTHR10199:SF100">
    <property type="entry name" value="THROMBOSPONDIN, ISOFORM A"/>
    <property type="match status" value="1"/>
</dbReference>
<name>A0A382ZTC1_9ZZZZ</name>
<feature type="region of interest" description="Disordered" evidence="3">
    <location>
        <begin position="1"/>
        <end position="136"/>
    </location>
</feature>
<feature type="compositionally biased region" description="Acidic residues" evidence="3">
    <location>
        <begin position="14"/>
        <end position="41"/>
    </location>
</feature>
<dbReference type="Gene3D" id="4.10.1080.10">
    <property type="entry name" value="TSP type-3 repeat"/>
    <property type="match status" value="1"/>
</dbReference>
<feature type="compositionally biased region" description="Acidic residues" evidence="3">
    <location>
        <begin position="70"/>
        <end position="83"/>
    </location>
</feature>
<dbReference type="GO" id="GO:0007155">
    <property type="term" value="P:cell adhesion"/>
    <property type="evidence" value="ECO:0007669"/>
    <property type="project" value="InterPro"/>
</dbReference>
<dbReference type="InterPro" id="IPR003367">
    <property type="entry name" value="Thrombospondin_3-like_rpt"/>
</dbReference>
<dbReference type="EMBL" id="UINC01186497">
    <property type="protein sequence ID" value="SVD98744.1"/>
    <property type="molecule type" value="Genomic_DNA"/>
</dbReference>
<feature type="compositionally biased region" description="Polar residues" evidence="3">
    <location>
        <begin position="51"/>
        <end position="65"/>
    </location>
</feature>
<sequence>DRDGDGVSVSADVFPDDPDEWADIDDDGIGDNEDDDDDNDGVPDASDNCPVVSNSDQLNSDNDAQGNVCDADDDNDGTEDDQDAFPLDASEVADNDGDGTGDNADTDDDNDEVADDADNCPAIANPGQEDADDDGIGNVCDDDDPGIGHRWSDSDTEGGPTFAWQDISETGTEIIGLEDDNAVGPYDIGFDFMMYGDTYRQVYIHSNGVISFDDPYTDSVPPENFPMPVNADRPPMPLIAWMWDDLFALDESRVF</sequence>
<accession>A0A382ZTC1</accession>
<evidence type="ECO:0000313" key="4">
    <source>
        <dbReference type="EMBL" id="SVD98744.1"/>
    </source>
</evidence>
<feature type="non-terminal residue" evidence="4">
    <location>
        <position position="255"/>
    </location>
</feature>
<evidence type="ECO:0000256" key="1">
    <source>
        <dbReference type="ARBA" id="ARBA00022729"/>
    </source>
</evidence>
<dbReference type="InterPro" id="IPR028974">
    <property type="entry name" value="TSP_type-3_rpt"/>
</dbReference>
<dbReference type="AlphaFoldDB" id="A0A382ZTC1"/>
<keyword evidence="1" id="KW-0732">Signal</keyword>